<keyword evidence="5 6" id="KW-0720">Serine protease</keyword>
<keyword evidence="10" id="KW-1185">Reference proteome</keyword>
<evidence type="ECO:0000256" key="1">
    <source>
        <dbReference type="ARBA" id="ARBA00011073"/>
    </source>
</evidence>
<evidence type="ECO:0000259" key="7">
    <source>
        <dbReference type="Pfam" id="PF00082"/>
    </source>
</evidence>
<dbReference type="InterPro" id="IPR045051">
    <property type="entry name" value="SBT"/>
</dbReference>
<dbReference type="Gene3D" id="2.60.40.2310">
    <property type="match status" value="1"/>
</dbReference>
<dbReference type="InterPro" id="IPR015500">
    <property type="entry name" value="Peptidase_S8_subtilisin-rel"/>
</dbReference>
<evidence type="ECO:0000256" key="2">
    <source>
        <dbReference type="ARBA" id="ARBA00022670"/>
    </source>
</evidence>
<keyword evidence="3" id="KW-0732">Signal</keyword>
<dbReference type="Pfam" id="PF00082">
    <property type="entry name" value="Peptidase_S8"/>
    <property type="match status" value="1"/>
</dbReference>
<keyword evidence="2 6" id="KW-0645">Protease</keyword>
<dbReference type="Gene3D" id="3.50.30.30">
    <property type="match status" value="1"/>
</dbReference>
<dbReference type="PROSITE" id="PS00138">
    <property type="entry name" value="SUBTILASE_SER"/>
    <property type="match status" value="1"/>
</dbReference>
<dbReference type="SUPFAM" id="SSF52743">
    <property type="entry name" value="Subtilisin-like"/>
    <property type="match status" value="1"/>
</dbReference>
<dbReference type="PANTHER" id="PTHR10795">
    <property type="entry name" value="PROPROTEIN CONVERTASE SUBTILISIN/KEXIN"/>
    <property type="match status" value="1"/>
</dbReference>
<dbReference type="InterPro" id="IPR023828">
    <property type="entry name" value="Peptidase_S8_Ser-AS"/>
</dbReference>
<name>A0ABM3GVD7_9MYRT</name>
<feature type="active site" description="Charge relay system" evidence="6">
    <location>
        <position position="556"/>
    </location>
</feature>
<dbReference type="InterPro" id="IPR037045">
    <property type="entry name" value="S8pro/Inhibitor_I9_sf"/>
</dbReference>
<feature type="active site" description="Charge relay system" evidence="6">
    <location>
        <position position="235"/>
    </location>
</feature>
<dbReference type="Pfam" id="PF17766">
    <property type="entry name" value="fn3_6"/>
    <property type="match status" value="1"/>
</dbReference>
<dbReference type="RefSeq" id="XP_048128281.1">
    <property type="nucleotide sequence ID" value="XM_048272324.1"/>
</dbReference>
<keyword evidence="4 6" id="KW-0378">Hydrolase</keyword>
<comment type="similarity">
    <text evidence="1 6">Belongs to the peptidase S8 family.</text>
</comment>
<dbReference type="Proteomes" id="UP000827889">
    <property type="component" value="Chromosome 11"/>
</dbReference>
<dbReference type="Gene3D" id="3.40.50.200">
    <property type="entry name" value="Peptidase S8/S53 domain"/>
    <property type="match status" value="1"/>
</dbReference>
<evidence type="ECO:0000256" key="6">
    <source>
        <dbReference type="PROSITE-ProRule" id="PRU01240"/>
    </source>
</evidence>
<accession>A0ABM3GVD7</accession>
<dbReference type="InterPro" id="IPR036852">
    <property type="entry name" value="Peptidase_S8/S53_dom_sf"/>
</dbReference>
<reference evidence="11" key="1">
    <citation type="submission" date="2025-08" db="UniProtKB">
        <authorList>
            <consortium name="RefSeq"/>
        </authorList>
    </citation>
    <scope>IDENTIFICATION</scope>
    <source>
        <tissue evidence="11">Leaf</tissue>
    </source>
</reference>
<feature type="domain" description="Inhibitor I9" evidence="8">
    <location>
        <begin position="49"/>
        <end position="131"/>
    </location>
</feature>
<protein>
    <submittedName>
        <fullName evidence="11">Subtilisin-like protease SBT1.9 isoform X1</fullName>
    </submittedName>
</protein>
<dbReference type="InterPro" id="IPR034197">
    <property type="entry name" value="Peptidases_S8_3"/>
</dbReference>
<gene>
    <name evidence="11" type="primary">LOC115756302</name>
</gene>
<evidence type="ECO:0000313" key="10">
    <source>
        <dbReference type="Proteomes" id="UP000827889"/>
    </source>
</evidence>
<dbReference type="Pfam" id="PF05922">
    <property type="entry name" value="Inhibitor_I9"/>
    <property type="match status" value="1"/>
</dbReference>
<dbReference type="Gene3D" id="3.30.70.80">
    <property type="entry name" value="Peptidase S8 propeptide/proteinase inhibitor I9"/>
    <property type="match status" value="1"/>
</dbReference>
<evidence type="ECO:0000259" key="9">
    <source>
        <dbReference type="Pfam" id="PF17766"/>
    </source>
</evidence>
<dbReference type="CDD" id="cd04852">
    <property type="entry name" value="Peptidases_S8_3"/>
    <property type="match status" value="1"/>
</dbReference>
<evidence type="ECO:0000313" key="11">
    <source>
        <dbReference type="RefSeq" id="XP_048128281.1"/>
    </source>
</evidence>
<evidence type="ECO:0000256" key="4">
    <source>
        <dbReference type="ARBA" id="ARBA00022801"/>
    </source>
</evidence>
<evidence type="ECO:0000259" key="8">
    <source>
        <dbReference type="Pfam" id="PF05922"/>
    </source>
</evidence>
<dbReference type="InterPro" id="IPR041469">
    <property type="entry name" value="Subtilisin-like_FN3"/>
</dbReference>
<dbReference type="InterPro" id="IPR000209">
    <property type="entry name" value="Peptidase_S8/S53_dom"/>
</dbReference>
<feature type="domain" description="Peptidase S8/S53" evidence="7">
    <location>
        <begin position="154"/>
        <end position="593"/>
    </location>
</feature>
<dbReference type="CDD" id="cd02120">
    <property type="entry name" value="PA_subtilisin_like"/>
    <property type="match status" value="1"/>
</dbReference>
<sequence length="785" mass="85149">MKLRRFWKEESELKHSTEAIKAMSKVATTLCFVILQFLPSCRSQSKSQTYIVHMDARSMPKVFPDQRSWYLATLYSISEDGTISNPQDKLIYAYRSSVHGFSATLSRPELETLKRSPHYVSSTRDRPLELHTTRTPGFLGLNSVSGAWPASEYGDNVIIGFVDTGIWPESASFRDDGIPPVPVRWKGSCVSGGDFNASLCNRKIIGSRFYHRGLLANNPEAIKVSMDSARDTAGHGTHTSSTAAGNWVRGASYFGYAPGTAVGVAPKCRIAVYKAVWRHGVYASDVIAAIDQAIEDRVDILSLSLGVSSGDASSLGQDPIAVATFAAIKRGILVVASAGNDGPLHWTLVNGAPWLFTVGASTVDREFLGTLTLGNGVRIDFSTLYPGKHFSSQLPITFMEACDNVEELERFRDNMIVCVAKLISIGKQIDNALSARVSAAVFISSIYLSEFYTRSSFPAAFIGVQAGQALIDYITRSNDPTGTLEFRKTELGKEPAPRVEGYSSRGPYSSCPDIQKPDIIAPGTLVLASWTPNTPVAKVGSGRLLFSDFDLMTGTSMATPHVAGVAALIKAAHPTWTPAAVRSALMTTAYPLDNTGSSIRDAANFDLPASPLTMGSGHIDPNKALDPGLVYDLRAEDYLNLLCAMKYSPKKIKIIAKSSHSCRDASNISLSGFNYPSFIALLGGSGEAGPGTVAREFRREVTNVGEGRSSYSARVAGMEGWKVRVEPPRLVFRRRNEKLRYKLIVEGPRVLRDGLVHGSLSWEDDKGKYIVRSPIVATSLVQESA</sequence>
<organism evidence="10 11">
    <name type="scientific">Rhodamnia argentea</name>
    <dbReference type="NCBI Taxonomy" id="178133"/>
    <lineage>
        <taxon>Eukaryota</taxon>
        <taxon>Viridiplantae</taxon>
        <taxon>Streptophyta</taxon>
        <taxon>Embryophyta</taxon>
        <taxon>Tracheophyta</taxon>
        <taxon>Spermatophyta</taxon>
        <taxon>Magnoliopsida</taxon>
        <taxon>eudicotyledons</taxon>
        <taxon>Gunneridae</taxon>
        <taxon>Pentapetalae</taxon>
        <taxon>rosids</taxon>
        <taxon>malvids</taxon>
        <taxon>Myrtales</taxon>
        <taxon>Myrtaceae</taxon>
        <taxon>Myrtoideae</taxon>
        <taxon>Myrteae</taxon>
        <taxon>Australasian group</taxon>
        <taxon>Rhodamnia</taxon>
    </lineage>
</organism>
<evidence type="ECO:0000256" key="5">
    <source>
        <dbReference type="ARBA" id="ARBA00022825"/>
    </source>
</evidence>
<dbReference type="PRINTS" id="PR00723">
    <property type="entry name" value="SUBTILISIN"/>
</dbReference>
<dbReference type="GeneID" id="115756302"/>
<dbReference type="InterPro" id="IPR010259">
    <property type="entry name" value="S8pro/Inhibitor_I9"/>
</dbReference>
<feature type="domain" description="Subtilisin-like protease fibronectin type-III" evidence="9">
    <location>
        <begin position="673"/>
        <end position="776"/>
    </location>
</feature>
<feature type="active site" description="Charge relay system" evidence="6">
    <location>
        <position position="163"/>
    </location>
</feature>
<evidence type="ECO:0000256" key="3">
    <source>
        <dbReference type="ARBA" id="ARBA00022729"/>
    </source>
</evidence>
<dbReference type="PROSITE" id="PS51892">
    <property type="entry name" value="SUBTILASE"/>
    <property type="match status" value="1"/>
</dbReference>
<proteinExistence type="inferred from homology"/>